<evidence type="ECO:0000313" key="3">
    <source>
        <dbReference type="Proteomes" id="UP001499974"/>
    </source>
</evidence>
<organism evidence="2 3">
    <name type="scientific">Nocardioides conyzicola</name>
    <dbReference type="NCBI Taxonomy" id="1651781"/>
    <lineage>
        <taxon>Bacteria</taxon>
        <taxon>Bacillati</taxon>
        <taxon>Actinomycetota</taxon>
        <taxon>Actinomycetes</taxon>
        <taxon>Propionibacteriales</taxon>
        <taxon>Nocardioidaceae</taxon>
        <taxon>Nocardioides</taxon>
    </lineage>
</organism>
<reference evidence="3" key="1">
    <citation type="journal article" date="2019" name="Int. J. Syst. Evol. Microbiol.">
        <title>The Global Catalogue of Microorganisms (GCM) 10K type strain sequencing project: providing services to taxonomists for standard genome sequencing and annotation.</title>
        <authorList>
            <consortium name="The Broad Institute Genomics Platform"/>
            <consortium name="The Broad Institute Genome Sequencing Center for Infectious Disease"/>
            <person name="Wu L."/>
            <person name="Ma J."/>
        </authorList>
    </citation>
    <scope>NUCLEOTIDE SEQUENCE [LARGE SCALE GENOMIC DNA]</scope>
    <source>
        <strain evidence="3">JCM 18531</strain>
    </source>
</reference>
<proteinExistence type="predicted"/>
<dbReference type="Proteomes" id="UP001499974">
    <property type="component" value="Unassembled WGS sequence"/>
</dbReference>
<gene>
    <name evidence="2" type="ORF">GCM10023349_34630</name>
</gene>
<evidence type="ECO:0000256" key="1">
    <source>
        <dbReference type="SAM" id="MobiDB-lite"/>
    </source>
</evidence>
<keyword evidence="3" id="KW-1185">Reference proteome</keyword>
<feature type="compositionally biased region" description="Basic residues" evidence="1">
    <location>
        <begin position="94"/>
        <end position="105"/>
    </location>
</feature>
<name>A0ABP8XSL8_9ACTN</name>
<accession>A0ABP8XSL8</accession>
<comment type="caution">
    <text evidence="2">The sequence shown here is derived from an EMBL/GenBank/DDBJ whole genome shotgun (WGS) entry which is preliminary data.</text>
</comment>
<evidence type="ECO:0000313" key="2">
    <source>
        <dbReference type="EMBL" id="GAA4712622.1"/>
    </source>
</evidence>
<feature type="region of interest" description="Disordered" evidence="1">
    <location>
        <begin position="44"/>
        <end position="132"/>
    </location>
</feature>
<dbReference type="EMBL" id="BAABKM010000002">
    <property type="protein sequence ID" value="GAA4712622.1"/>
    <property type="molecule type" value="Genomic_DNA"/>
</dbReference>
<sequence>MAATFRSVVTHTFVSPLLGVQTARPDCNGLITVPRTERRELVDDFGRDDPLTTCARSDIGQMDPPETTHRDRAAVVCTGAGDRAGSVPDVTLPRPRRTPSRRTKVPRTPPSVWRASRAPARSDNEDLVDQWI</sequence>
<protein>
    <submittedName>
        <fullName evidence="2">Uncharacterized protein</fullName>
    </submittedName>
</protein>